<gene>
    <name evidence="3" type="ORF">EOD73_13580</name>
</gene>
<evidence type="ECO:0000313" key="4">
    <source>
        <dbReference type="Proteomes" id="UP000288587"/>
    </source>
</evidence>
<evidence type="ECO:0000256" key="2">
    <source>
        <dbReference type="SAM" id="SignalP"/>
    </source>
</evidence>
<feature type="chain" id="PRO_5018740970" description="Copper resistance protein CopC" evidence="2">
    <location>
        <begin position="21"/>
        <end position="183"/>
    </location>
</feature>
<comment type="caution">
    <text evidence="3">The sequence shown here is derived from an EMBL/GenBank/DDBJ whole genome shotgun (WGS) entry which is preliminary data.</text>
</comment>
<keyword evidence="1" id="KW-1133">Transmembrane helix</keyword>
<dbReference type="AlphaFoldDB" id="A0A3S2USR3"/>
<sequence length="183" mass="18073">MKTTALLALALALVAPAAHAGPGHDHGEAPPAATAHALPRFAASSDLFELVGVLDGKTLTLYLDRAATNEPRPAATVELELGGRPLKPQAQADGSYTVALPAPLEAGVHAVAATVTDGDDVDLLAAELDVHGEAHDAPAAGATGQRWGAAAGAVLGLGLLLGLGVAGRKALARRRAAGFGGAA</sequence>
<dbReference type="EMBL" id="SACM01000004">
    <property type="protein sequence ID" value="RVT83607.1"/>
    <property type="molecule type" value="Genomic_DNA"/>
</dbReference>
<dbReference type="OrthoDB" id="6881973at2"/>
<feature type="signal peptide" evidence="2">
    <location>
        <begin position="1"/>
        <end position="20"/>
    </location>
</feature>
<protein>
    <recommendedName>
        <fullName evidence="5">Copper resistance protein CopC</fullName>
    </recommendedName>
</protein>
<dbReference type="RefSeq" id="WP_127683571.1">
    <property type="nucleotide sequence ID" value="NZ_SACM01000004.1"/>
</dbReference>
<organism evidence="3 4">
    <name type="scientific">Inhella crocodyli</name>
    <dbReference type="NCBI Taxonomy" id="2499851"/>
    <lineage>
        <taxon>Bacteria</taxon>
        <taxon>Pseudomonadati</taxon>
        <taxon>Pseudomonadota</taxon>
        <taxon>Betaproteobacteria</taxon>
        <taxon>Burkholderiales</taxon>
        <taxon>Sphaerotilaceae</taxon>
        <taxon>Inhella</taxon>
    </lineage>
</organism>
<evidence type="ECO:0000313" key="3">
    <source>
        <dbReference type="EMBL" id="RVT83607.1"/>
    </source>
</evidence>
<feature type="transmembrane region" description="Helical" evidence="1">
    <location>
        <begin position="147"/>
        <end position="166"/>
    </location>
</feature>
<dbReference type="Proteomes" id="UP000288587">
    <property type="component" value="Unassembled WGS sequence"/>
</dbReference>
<keyword evidence="2" id="KW-0732">Signal</keyword>
<keyword evidence="1" id="KW-0812">Transmembrane</keyword>
<evidence type="ECO:0000256" key="1">
    <source>
        <dbReference type="SAM" id="Phobius"/>
    </source>
</evidence>
<name>A0A3S2USR3_9BURK</name>
<evidence type="ECO:0008006" key="5">
    <source>
        <dbReference type="Google" id="ProtNLM"/>
    </source>
</evidence>
<proteinExistence type="predicted"/>
<keyword evidence="4" id="KW-1185">Reference proteome</keyword>
<accession>A0A3S2USR3</accession>
<reference evidence="3 4" key="1">
    <citation type="submission" date="2019-01" db="EMBL/GenBank/DDBJ databases">
        <authorList>
            <person name="Chen W.-M."/>
        </authorList>
    </citation>
    <scope>NUCLEOTIDE SEQUENCE [LARGE SCALE GENOMIC DNA]</scope>
    <source>
        <strain evidence="3 4">CCP-18</strain>
    </source>
</reference>
<keyword evidence="1" id="KW-0472">Membrane</keyword>